<evidence type="ECO:0000313" key="13">
    <source>
        <dbReference type="EMBL" id="ERI79138.1"/>
    </source>
</evidence>
<evidence type="ECO:0000256" key="7">
    <source>
        <dbReference type="HAMAP-Rule" id="MF_01931"/>
    </source>
</evidence>
<evidence type="ECO:0000256" key="2">
    <source>
        <dbReference type="ARBA" id="ARBA00010138"/>
    </source>
</evidence>
<feature type="binding site" evidence="7 11">
    <location>
        <position position="462"/>
    </location>
    <ligand>
        <name>[4Fe-4S] cluster</name>
        <dbReference type="ChEBI" id="CHEBI:49883"/>
    </ligand>
</feature>
<feature type="binding site" evidence="7 11">
    <location>
        <position position="264"/>
    </location>
    <ligand>
        <name>[4Fe-4S] cluster</name>
        <dbReference type="ChEBI" id="CHEBI:49883"/>
    </ligand>
</feature>
<dbReference type="NCBIfam" id="TIGR01134">
    <property type="entry name" value="purF"/>
    <property type="match status" value="1"/>
</dbReference>
<evidence type="ECO:0000256" key="9">
    <source>
        <dbReference type="PIRSR" id="PIRSR000485-1"/>
    </source>
</evidence>
<dbReference type="Pfam" id="PF13537">
    <property type="entry name" value="GATase_7"/>
    <property type="match status" value="1"/>
</dbReference>
<evidence type="ECO:0000313" key="14">
    <source>
        <dbReference type="Proteomes" id="UP000016491"/>
    </source>
</evidence>
<comment type="function">
    <text evidence="7">Catalyzes the formation of phosphoribosylamine from phosphoribosylpyrophosphate (PRPP) and glutamine.</text>
</comment>
<dbReference type="PANTHER" id="PTHR11907">
    <property type="entry name" value="AMIDOPHOSPHORIBOSYLTRANSFERASE"/>
    <property type="match status" value="1"/>
</dbReference>
<keyword evidence="7 10" id="KW-0479">Metal-binding</keyword>
<comment type="pathway">
    <text evidence="1 7 8">Purine metabolism; IMP biosynthesis via de novo pathway; N(1)-(5-phospho-D-ribosyl)glycinamide from 5-phospho-alpha-D-ribose 1-diphosphate: step 1/2.</text>
</comment>
<feature type="binding site" evidence="7 11">
    <location>
        <position position="459"/>
    </location>
    <ligand>
        <name>[4Fe-4S] cluster</name>
        <dbReference type="ChEBI" id="CHEBI:49883"/>
    </ligand>
</feature>
<dbReference type="InterPro" id="IPR035584">
    <property type="entry name" value="PurF_N"/>
</dbReference>
<keyword evidence="7 11" id="KW-0411">Iron-sulfur</keyword>
<comment type="cofactor">
    <cofactor evidence="7 11">
        <name>[4Fe-4S] cluster</name>
        <dbReference type="ChEBI" id="CHEBI:49883"/>
    </cofactor>
    <text evidence="7 11">Binds 1 [4Fe-4S] cluster per subunit.</text>
</comment>
<dbReference type="InterPro" id="IPR017932">
    <property type="entry name" value="GATase_2_dom"/>
</dbReference>
<gene>
    <name evidence="7" type="primary">purF</name>
    <name evidence="13" type="ORF">CLOSYM_01079</name>
</gene>
<dbReference type="AlphaFoldDB" id="A0ABC9U127"/>
<feature type="active site" description="Nucleophile" evidence="7 9">
    <location>
        <position position="22"/>
    </location>
</feature>
<dbReference type="InterPro" id="IPR029057">
    <property type="entry name" value="PRTase-like"/>
</dbReference>
<evidence type="ECO:0000256" key="11">
    <source>
        <dbReference type="PIRSR" id="PIRSR000485-3"/>
    </source>
</evidence>
<name>A0ABC9U127_CLOSY</name>
<keyword evidence="5 7" id="KW-0658">Purine biosynthesis</keyword>
<keyword evidence="7 11" id="KW-0408">Iron</keyword>
<dbReference type="SUPFAM" id="SSF53271">
    <property type="entry name" value="PRTase-like"/>
    <property type="match status" value="1"/>
</dbReference>
<dbReference type="SUPFAM" id="SSF56235">
    <property type="entry name" value="N-terminal nucleophile aminohydrolases (Ntn hydrolases)"/>
    <property type="match status" value="1"/>
</dbReference>
<dbReference type="EC" id="2.4.2.14" evidence="7"/>
<reference evidence="13 14" key="1">
    <citation type="submission" date="2013-07" db="EMBL/GenBank/DDBJ databases">
        <authorList>
            <person name="Weinstock G."/>
            <person name="Sodergren E."/>
            <person name="Wylie T."/>
            <person name="Fulton L."/>
            <person name="Fulton R."/>
            <person name="Fronick C."/>
            <person name="O'Laughlin M."/>
            <person name="Godfrey J."/>
            <person name="Miner T."/>
            <person name="Herter B."/>
            <person name="Appelbaum E."/>
            <person name="Cordes M."/>
            <person name="Lek S."/>
            <person name="Wollam A."/>
            <person name="Pepin K.H."/>
            <person name="Palsikar V.B."/>
            <person name="Mitreva M."/>
            <person name="Wilson R.K."/>
        </authorList>
    </citation>
    <scope>NUCLEOTIDE SEQUENCE [LARGE SCALE GENOMIC DNA]</scope>
    <source>
        <strain evidence="13 14">ATCC 14940</strain>
    </source>
</reference>
<keyword evidence="7 10" id="KW-0460">Magnesium</keyword>
<keyword evidence="6 7" id="KW-0315">Glutamine amidotransferase</keyword>
<dbReference type="CDD" id="cd06223">
    <property type="entry name" value="PRTases_typeI"/>
    <property type="match status" value="1"/>
</dbReference>
<dbReference type="GO" id="GO:0004044">
    <property type="term" value="F:amidophosphoribosyltransferase activity"/>
    <property type="evidence" value="ECO:0007669"/>
    <property type="project" value="UniProtKB-UniRule"/>
</dbReference>
<organism evidence="13 14">
    <name type="scientific">[Clostridium] symbiosum ATCC 14940</name>
    <dbReference type="NCBI Taxonomy" id="411472"/>
    <lineage>
        <taxon>Bacteria</taxon>
        <taxon>Bacillati</taxon>
        <taxon>Bacillota</taxon>
        <taxon>Clostridia</taxon>
        <taxon>Lachnospirales</taxon>
        <taxon>Lachnospiraceae</taxon>
        <taxon>Otoolea</taxon>
    </lineage>
</organism>
<keyword evidence="3 7" id="KW-0328">Glycosyltransferase</keyword>
<comment type="cofactor">
    <cofactor evidence="7 10">
        <name>Mg(2+)</name>
        <dbReference type="ChEBI" id="CHEBI:18420"/>
    </cofactor>
    <text evidence="7 10">Binds 1 Mg(2+) ion per subunit.</text>
</comment>
<dbReference type="InterPro" id="IPR029055">
    <property type="entry name" value="Ntn_hydrolases_N"/>
</dbReference>
<feature type="binding site" evidence="7 11">
    <location>
        <position position="410"/>
    </location>
    <ligand>
        <name>[4Fe-4S] cluster</name>
        <dbReference type="ChEBI" id="CHEBI:49883"/>
    </ligand>
</feature>
<dbReference type="Gene3D" id="3.40.50.2020">
    <property type="match status" value="1"/>
</dbReference>
<dbReference type="PROSITE" id="PS51278">
    <property type="entry name" value="GATASE_TYPE_2"/>
    <property type="match status" value="1"/>
</dbReference>
<dbReference type="Pfam" id="PF00156">
    <property type="entry name" value="Pribosyltran"/>
    <property type="match status" value="1"/>
</dbReference>
<comment type="caution">
    <text evidence="13">The sequence shown here is derived from an EMBL/GenBank/DDBJ whole genome shotgun (WGS) entry which is preliminary data.</text>
</comment>
<dbReference type="Gene3D" id="3.60.20.10">
    <property type="entry name" value="Glutamine Phosphoribosylpyrophosphate, subunit 1, domain 1"/>
    <property type="match status" value="1"/>
</dbReference>
<evidence type="ECO:0000259" key="12">
    <source>
        <dbReference type="PROSITE" id="PS51278"/>
    </source>
</evidence>
<evidence type="ECO:0000256" key="8">
    <source>
        <dbReference type="PIRNR" id="PIRNR000485"/>
    </source>
</evidence>
<dbReference type="InterPro" id="IPR005854">
    <property type="entry name" value="PurF"/>
</dbReference>
<dbReference type="GO" id="GO:0051539">
    <property type="term" value="F:4 iron, 4 sulfur cluster binding"/>
    <property type="evidence" value="ECO:0007669"/>
    <property type="project" value="UniProtKB-KW"/>
</dbReference>
<feature type="binding site" evidence="7 10">
    <location>
        <position position="374"/>
    </location>
    <ligand>
        <name>Mg(2+)</name>
        <dbReference type="ChEBI" id="CHEBI:18420"/>
    </ligand>
</feature>
<comment type="similarity">
    <text evidence="2 7 8">In the C-terminal section; belongs to the purine/pyrimidine phosphoribosyltransferase family.</text>
</comment>
<comment type="catalytic activity">
    <reaction evidence="7 8">
        <text>5-phospho-beta-D-ribosylamine + L-glutamate + diphosphate = 5-phospho-alpha-D-ribose 1-diphosphate + L-glutamine + H2O</text>
        <dbReference type="Rhea" id="RHEA:14905"/>
        <dbReference type="ChEBI" id="CHEBI:15377"/>
        <dbReference type="ChEBI" id="CHEBI:29985"/>
        <dbReference type="ChEBI" id="CHEBI:33019"/>
        <dbReference type="ChEBI" id="CHEBI:58017"/>
        <dbReference type="ChEBI" id="CHEBI:58359"/>
        <dbReference type="ChEBI" id="CHEBI:58681"/>
        <dbReference type="EC" id="2.4.2.14"/>
    </reaction>
</comment>
<proteinExistence type="inferred from homology"/>
<evidence type="ECO:0000256" key="4">
    <source>
        <dbReference type="ARBA" id="ARBA00022679"/>
    </source>
</evidence>
<dbReference type="GO" id="GO:0006189">
    <property type="term" value="P:'de novo' IMP biosynthetic process"/>
    <property type="evidence" value="ECO:0007669"/>
    <property type="project" value="UniProtKB-UniRule"/>
</dbReference>
<keyword evidence="4 7" id="KW-0808">Transferase</keyword>
<evidence type="ECO:0000256" key="1">
    <source>
        <dbReference type="ARBA" id="ARBA00005209"/>
    </source>
</evidence>
<evidence type="ECO:0000256" key="5">
    <source>
        <dbReference type="ARBA" id="ARBA00022755"/>
    </source>
</evidence>
<feature type="domain" description="Glutamine amidotransferase type-2" evidence="12">
    <location>
        <begin position="22"/>
        <end position="248"/>
    </location>
</feature>
<dbReference type="PIRSF" id="PIRSF000485">
    <property type="entry name" value="Amd_phspho_trans"/>
    <property type="match status" value="1"/>
</dbReference>
<dbReference type="HAMAP" id="MF_01931">
    <property type="entry name" value="PurF"/>
    <property type="match status" value="1"/>
</dbReference>
<dbReference type="CDD" id="cd00715">
    <property type="entry name" value="GPATase_N"/>
    <property type="match status" value="1"/>
</dbReference>
<keyword evidence="7" id="KW-0004">4Fe-4S</keyword>
<sequence>MIQGGFKVMQPLEIQTGIKEECGVFGIYAPEGGSVSTDIYYGLSALQHRGQESCGIAVSDTAGPKGLVLCHKGLGLVNEVFAEETLKNLTGNIGIGHVRYATTGAGTLENTQPLVLKYIKGTLTLAHNGNLVNAAQLRRELEETGAVFQTTIDSEVIAFYIAKERLGTPTVEEAIKRIAAKIRGAYGLVITSPRKLIGVRDPFGLKPLCLGRNKKKWMIASESCAIQAAGGEFVRDIAPGEIVTITRDGLHSDMSLKQEFHAHCVFEYIYFARLDSRIDNVSVYESRLRGGAALARSYPVQADLVAGVPDSGLTAAMGYAKASGIPFEMIFHKNSYVGRTFIKPNQKEREDSVKIKLSILEPAVRGKSIVLVDDSIVRGTTIKNLIRMLKQAGAIQVHVRICSPPFLYPCYFGTDVPSNKQLIAYSHSVDGIRQEIGADSLGYMPVGDLNEMAGGLALCTACFTGTYPMDVPDGEIKNALEQSG</sequence>
<feature type="binding site" evidence="7 10">
    <location>
        <position position="311"/>
    </location>
    <ligand>
        <name>Mg(2+)</name>
        <dbReference type="ChEBI" id="CHEBI:18420"/>
    </ligand>
</feature>
<dbReference type="EMBL" id="AWSU01000088">
    <property type="protein sequence ID" value="ERI79138.1"/>
    <property type="molecule type" value="Genomic_DNA"/>
</dbReference>
<dbReference type="InterPro" id="IPR000836">
    <property type="entry name" value="PRTase_dom"/>
</dbReference>
<dbReference type="Proteomes" id="UP000016491">
    <property type="component" value="Unassembled WGS sequence"/>
</dbReference>
<evidence type="ECO:0000256" key="10">
    <source>
        <dbReference type="PIRSR" id="PIRSR000485-2"/>
    </source>
</evidence>
<protein>
    <recommendedName>
        <fullName evidence="7">Amidophosphoribosyltransferase</fullName>
        <shortName evidence="7">ATase</shortName>
        <ecNumber evidence="7">2.4.2.14</ecNumber>
    </recommendedName>
    <alternativeName>
        <fullName evidence="7">Glutamine phosphoribosylpyrophosphate amidotransferase</fullName>
        <shortName evidence="7">GPATase</shortName>
    </alternativeName>
</protein>
<accession>A0ABC9U127</accession>
<evidence type="ECO:0000256" key="6">
    <source>
        <dbReference type="ARBA" id="ARBA00022962"/>
    </source>
</evidence>
<evidence type="ECO:0000256" key="3">
    <source>
        <dbReference type="ARBA" id="ARBA00022676"/>
    </source>
</evidence>
<feature type="binding site" evidence="7 10">
    <location>
        <position position="373"/>
    </location>
    <ligand>
        <name>Mg(2+)</name>
        <dbReference type="ChEBI" id="CHEBI:18420"/>
    </ligand>
</feature>
<dbReference type="GO" id="GO:0000287">
    <property type="term" value="F:magnesium ion binding"/>
    <property type="evidence" value="ECO:0007669"/>
    <property type="project" value="UniProtKB-UniRule"/>
</dbReference>
<dbReference type="GO" id="GO:0009113">
    <property type="term" value="P:purine nucleobase biosynthetic process"/>
    <property type="evidence" value="ECO:0007669"/>
    <property type="project" value="UniProtKB-UniRule"/>
</dbReference>